<evidence type="ECO:0000256" key="1">
    <source>
        <dbReference type="ARBA" id="ARBA00022679"/>
    </source>
</evidence>
<accession>A0A8J8B036</accession>
<dbReference type="EMBL" id="JAGQFT020000007">
    <property type="protein sequence ID" value="MBS7457828.1"/>
    <property type="molecule type" value="Genomic_DNA"/>
</dbReference>
<gene>
    <name evidence="5" type="ORF">KB893_011870</name>
    <name evidence="4" type="ORF">KB893_10430</name>
</gene>
<keyword evidence="1" id="KW-0808">Transferase</keyword>
<dbReference type="Gene3D" id="3.40.50.300">
    <property type="entry name" value="P-loop containing nucleotide triphosphate hydrolases"/>
    <property type="match status" value="1"/>
</dbReference>
<evidence type="ECO:0000259" key="3">
    <source>
        <dbReference type="Pfam" id="PF00685"/>
    </source>
</evidence>
<dbReference type="PANTHER" id="PTHR10605">
    <property type="entry name" value="HEPARAN SULFATE SULFOTRANSFERASE"/>
    <property type="match status" value="1"/>
</dbReference>
<dbReference type="EMBL" id="JAGQFT010000084">
    <property type="protein sequence ID" value="MBR0562928.1"/>
    <property type="molecule type" value="Genomic_DNA"/>
</dbReference>
<organism evidence="4">
    <name type="scientific">Coralloluteibacterium stylophorae</name>
    <dbReference type="NCBI Taxonomy" id="1776034"/>
    <lineage>
        <taxon>Bacteria</taxon>
        <taxon>Pseudomonadati</taxon>
        <taxon>Pseudomonadota</taxon>
        <taxon>Gammaproteobacteria</taxon>
        <taxon>Lysobacterales</taxon>
        <taxon>Lysobacteraceae</taxon>
        <taxon>Coralloluteibacterium</taxon>
    </lineage>
</organism>
<reference evidence="4" key="2">
    <citation type="submission" date="2021-04" db="EMBL/GenBank/DDBJ databases">
        <authorList>
            <person name="Karlyshev A.V."/>
        </authorList>
    </citation>
    <scope>NUCLEOTIDE SEQUENCE</scope>
    <source>
        <strain evidence="4">LMG 29479</strain>
    </source>
</reference>
<feature type="domain" description="Sulfotransferase" evidence="3">
    <location>
        <begin position="8"/>
        <end position="206"/>
    </location>
</feature>
<dbReference type="GO" id="GO:0008146">
    <property type="term" value="F:sulfotransferase activity"/>
    <property type="evidence" value="ECO:0007669"/>
    <property type="project" value="InterPro"/>
</dbReference>
<dbReference type="InterPro" id="IPR037359">
    <property type="entry name" value="NST/OST"/>
</dbReference>
<evidence type="ECO:0000313" key="4">
    <source>
        <dbReference type="EMBL" id="MBR0562928.1"/>
    </source>
</evidence>
<dbReference type="PANTHER" id="PTHR10605:SF56">
    <property type="entry name" value="BIFUNCTIONAL HEPARAN SULFATE N-DEACETYLASE_N-SULFOTRANSFERASE"/>
    <property type="match status" value="1"/>
</dbReference>
<comment type="caution">
    <text evidence="4">The sequence shown here is derived from an EMBL/GenBank/DDBJ whole genome shotgun (WGS) entry which is preliminary data.</text>
</comment>
<sequence length="259" mass="29603">MSEPRVRFVIGGVQKGGTTALATYLSAHPGVALPATKEAHVFDMPDFDESLSQAAVDRLYAPHFAGAPRGALCGDATPIYVFHRRFLDRIARYNPAMRWIVILRHPVERAVSHYHMERGRGWDRWPFWPAMLLERWRLRGHEDDFSEDSPLRRYSYRARGSYVRQLDALHALFPREQVLVLRNEDLASSPIAMLDQVHRFLRLPAHPLEGAPRRIFEGGYAPISSDSLAWRILAAGFRGELEQLRRRYGIRFDGTDSGG</sequence>
<keyword evidence="2" id="KW-0325">Glycoprotein</keyword>
<reference evidence="5 6" key="1">
    <citation type="journal article" date="2021" name="Microbiol. Resour. Announc.">
        <title>Draft Genome Sequence of Coralloluteibacterium stylophorae LMG 29479T.</title>
        <authorList>
            <person name="Karlyshev A.V."/>
            <person name="Kudryashova E.B."/>
            <person name="Ariskina E.V."/>
            <person name="Conroy A.P."/>
            <person name="Abidueva E.Y."/>
        </authorList>
    </citation>
    <scope>NUCLEOTIDE SEQUENCE [LARGE SCALE GENOMIC DNA]</scope>
    <source>
        <strain evidence="5 6">LMG 29479</strain>
    </source>
</reference>
<keyword evidence="6" id="KW-1185">Reference proteome</keyword>
<dbReference type="InterPro" id="IPR027417">
    <property type="entry name" value="P-loop_NTPase"/>
</dbReference>
<dbReference type="AlphaFoldDB" id="A0A8J8B036"/>
<evidence type="ECO:0000313" key="5">
    <source>
        <dbReference type="EMBL" id="MBS7457828.1"/>
    </source>
</evidence>
<evidence type="ECO:0000256" key="2">
    <source>
        <dbReference type="ARBA" id="ARBA00023180"/>
    </source>
</evidence>
<dbReference type="InterPro" id="IPR000863">
    <property type="entry name" value="Sulfotransferase_dom"/>
</dbReference>
<name>A0A8J8B036_9GAMM</name>
<dbReference type="SUPFAM" id="SSF52540">
    <property type="entry name" value="P-loop containing nucleoside triphosphate hydrolases"/>
    <property type="match status" value="1"/>
</dbReference>
<evidence type="ECO:0000313" key="6">
    <source>
        <dbReference type="Proteomes" id="UP000675747"/>
    </source>
</evidence>
<proteinExistence type="predicted"/>
<dbReference type="RefSeq" id="WP_211926851.1">
    <property type="nucleotide sequence ID" value="NZ_JAGQFT020000007.1"/>
</dbReference>
<protein>
    <submittedName>
        <fullName evidence="4">Sulfotransferase</fullName>
    </submittedName>
</protein>
<dbReference type="Pfam" id="PF00685">
    <property type="entry name" value="Sulfotransfer_1"/>
    <property type="match status" value="1"/>
</dbReference>
<dbReference type="Proteomes" id="UP000675747">
    <property type="component" value="Unassembled WGS sequence"/>
</dbReference>